<comment type="pathway">
    <text evidence="2">Secondary metabolite biosynthesis.</text>
</comment>
<dbReference type="AlphaFoldDB" id="A0AAD7H709"/>
<evidence type="ECO:0000256" key="1">
    <source>
        <dbReference type="ARBA" id="ARBA00001971"/>
    </source>
</evidence>
<organism evidence="11 12">
    <name type="scientific">Mycena metata</name>
    <dbReference type="NCBI Taxonomy" id="1033252"/>
    <lineage>
        <taxon>Eukaryota</taxon>
        <taxon>Fungi</taxon>
        <taxon>Dikarya</taxon>
        <taxon>Basidiomycota</taxon>
        <taxon>Agaricomycotina</taxon>
        <taxon>Agaricomycetes</taxon>
        <taxon>Agaricomycetidae</taxon>
        <taxon>Agaricales</taxon>
        <taxon>Marasmiineae</taxon>
        <taxon>Mycenaceae</taxon>
        <taxon>Mycena</taxon>
    </lineage>
</organism>
<dbReference type="EMBL" id="JARKIB010000332">
    <property type="protein sequence ID" value="KAJ7713995.1"/>
    <property type="molecule type" value="Genomic_DNA"/>
</dbReference>
<evidence type="ECO:0000256" key="9">
    <source>
        <dbReference type="PIRSR" id="PIRSR602401-1"/>
    </source>
</evidence>
<evidence type="ECO:0000256" key="6">
    <source>
        <dbReference type="ARBA" id="ARBA00023002"/>
    </source>
</evidence>
<comment type="similarity">
    <text evidence="3 10">Belongs to the cytochrome P450 family.</text>
</comment>
<dbReference type="Pfam" id="PF00067">
    <property type="entry name" value="p450"/>
    <property type="match status" value="1"/>
</dbReference>
<dbReference type="InterPro" id="IPR002401">
    <property type="entry name" value="Cyt_P450_E_grp-I"/>
</dbReference>
<keyword evidence="7 9" id="KW-0408">Iron</keyword>
<evidence type="ECO:0000256" key="5">
    <source>
        <dbReference type="ARBA" id="ARBA00022723"/>
    </source>
</evidence>
<comment type="caution">
    <text evidence="11">The sequence shown here is derived from an EMBL/GenBank/DDBJ whole genome shotgun (WGS) entry which is preliminary data.</text>
</comment>
<dbReference type="InterPro" id="IPR017972">
    <property type="entry name" value="Cyt_P450_CS"/>
</dbReference>
<keyword evidence="5 9" id="KW-0479">Metal-binding</keyword>
<accession>A0AAD7H709</accession>
<feature type="binding site" description="axial binding residue" evidence="9">
    <location>
        <position position="417"/>
    </location>
    <ligand>
        <name>heme</name>
        <dbReference type="ChEBI" id="CHEBI:30413"/>
    </ligand>
    <ligandPart>
        <name>Fe</name>
        <dbReference type="ChEBI" id="CHEBI:18248"/>
    </ligandPart>
</feature>
<evidence type="ECO:0000256" key="10">
    <source>
        <dbReference type="RuleBase" id="RU000461"/>
    </source>
</evidence>
<keyword evidence="6 10" id="KW-0560">Oxidoreductase</keyword>
<evidence type="ECO:0000256" key="7">
    <source>
        <dbReference type="ARBA" id="ARBA00023004"/>
    </source>
</evidence>
<dbReference type="CDD" id="cd11065">
    <property type="entry name" value="CYP64-like"/>
    <property type="match status" value="1"/>
</dbReference>
<gene>
    <name evidence="11" type="ORF">B0H16DRAFT_1619648</name>
</gene>
<dbReference type="GO" id="GO:0005506">
    <property type="term" value="F:iron ion binding"/>
    <property type="evidence" value="ECO:0007669"/>
    <property type="project" value="InterPro"/>
</dbReference>
<keyword evidence="4 9" id="KW-0349">Heme</keyword>
<dbReference type="PANTHER" id="PTHR46300:SF5">
    <property type="entry name" value="CYTOCHROME P450"/>
    <property type="match status" value="1"/>
</dbReference>
<dbReference type="GO" id="GO:0004497">
    <property type="term" value="F:monooxygenase activity"/>
    <property type="evidence" value="ECO:0007669"/>
    <property type="project" value="UniProtKB-KW"/>
</dbReference>
<dbReference type="InterPro" id="IPR050364">
    <property type="entry name" value="Cytochrome_P450_fung"/>
</dbReference>
<proteinExistence type="inferred from homology"/>
<dbReference type="InterPro" id="IPR001128">
    <property type="entry name" value="Cyt_P450"/>
</dbReference>
<keyword evidence="8 10" id="KW-0503">Monooxygenase</keyword>
<dbReference type="GO" id="GO:0020037">
    <property type="term" value="F:heme binding"/>
    <property type="evidence" value="ECO:0007669"/>
    <property type="project" value="InterPro"/>
</dbReference>
<dbReference type="GO" id="GO:0016705">
    <property type="term" value="F:oxidoreductase activity, acting on paired donors, with incorporation or reduction of molecular oxygen"/>
    <property type="evidence" value="ECO:0007669"/>
    <property type="project" value="InterPro"/>
</dbReference>
<evidence type="ECO:0000256" key="8">
    <source>
        <dbReference type="ARBA" id="ARBA00023033"/>
    </source>
</evidence>
<evidence type="ECO:0000256" key="3">
    <source>
        <dbReference type="ARBA" id="ARBA00010617"/>
    </source>
</evidence>
<dbReference type="PROSITE" id="PS00086">
    <property type="entry name" value="CYTOCHROME_P450"/>
    <property type="match status" value="1"/>
</dbReference>
<dbReference type="PRINTS" id="PR00463">
    <property type="entry name" value="EP450I"/>
</dbReference>
<protein>
    <submittedName>
        <fullName evidence="11">Cytochrome P450</fullName>
    </submittedName>
</protein>
<name>A0AAD7H709_9AGAR</name>
<dbReference type="Gene3D" id="1.10.630.10">
    <property type="entry name" value="Cytochrome P450"/>
    <property type="match status" value="1"/>
</dbReference>
<dbReference type="PANTHER" id="PTHR46300">
    <property type="entry name" value="P450, PUTATIVE (EUROFUNG)-RELATED-RELATED"/>
    <property type="match status" value="1"/>
</dbReference>
<evidence type="ECO:0000313" key="11">
    <source>
        <dbReference type="EMBL" id="KAJ7713995.1"/>
    </source>
</evidence>
<comment type="cofactor">
    <cofactor evidence="1 9">
        <name>heme</name>
        <dbReference type="ChEBI" id="CHEBI:30413"/>
    </cofactor>
</comment>
<evidence type="ECO:0000256" key="2">
    <source>
        <dbReference type="ARBA" id="ARBA00005179"/>
    </source>
</evidence>
<dbReference type="SUPFAM" id="SSF48264">
    <property type="entry name" value="Cytochrome P450"/>
    <property type="match status" value="1"/>
</dbReference>
<dbReference type="InterPro" id="IPR036396">
    <property type="entry name" value="Cyt_P450_sf"/>
</dbReference>
<keyword evidence="12" id="KW-1185">Reference proteome</keyword>
<evidence type="ECO:0000256" key="4">
    <source>
        <dbReference type="ARBA" id="ARBA00022617"/>
    </source>
</evidence>
<dbReference type="Proteomes" id="UP001215598">
    <property type="component" value="Unassembled WGS sequence"/>
</dbReference>
<reference evidence="11" key="1">
    <citation type="submission" date="2023-03" db="EMBL/GenBank/DDBJ databases">
        <title>Massive genome expansion in bonnet fungi (Mycena s.s.) driven by repeated elements and novel gene families across ecological guilds.</title>
        <authorList>
            <consortium name="Lawrence Berkeley National Laboratory"/>
            <person name="Harder C.B."/>
            <person name="Miyauchi S."/>
            <person name="Viragh M."/>
            <person name="Kuo A."/>
            <person name="Thoen E."/>
            <person name="Andreopoulos B."/>
            <person name="Lu D."/>
            <person name="Skrede I."/>
            <person name="Drula E."/>
            <person name="Henrissat B."/>
            <person name="Morin E."/>
            <person name="Kohler A."/>
            <person name="Barry K."/>
            <person name="LaButti K."/>
            <person name="Morin E."/>
            <person name="Salamov A."/>
            <person name="Lipzen A."/>
            <person name="Mereny Z."/>
            <person name="Hegedus B."/>
            <person name="Baldrian P."/>
            <person name="Stursova M."/>
            <person name="Weitz H."/>
            <person name="Taylor A."/>
            <person name="Grigoriev I.V."/>
            <person name="Nagy L.G."/>
            <person name="Martin F."/>
            <person name="Kauserud H."/>
        </authorList>
    </citation>
    <scope>NUCLEOTIDE SEQUENCE</scope>
    <source>
        <strain evidence="11">CBHHK182m</strain>
    </source>
</reference>
<sequence>MPPVLVPLLLLMATATLFYILSMRRRTNRLNPPPGPPKDPFIGHLRIMPKTQSGLAFHSWAKIYGDVMQLEVLGQRIVILDTHQAATDLLDKRSSIYSDRPAFPLYDILGASNTSQSPEVYRVYSNSNGGSATTCPDLLGSAPENYIKLMSRFSTSIVVRIATGHQVVSQDDPYLHLSKMVYEAFSRTGRPGGSALDLFPVLRYFPSWFPGAYYAGVARAWKPTVRKLYDYPFDCVQMERETGTAVPSFLLSRLEELDSGTSIIDEEEIKGVVATFFSAGEATTWSVVTLFVLAMVLHPECQKRAQEELDAVVGAARLPHFGDRGSLPYIECILQETLRWHPATPLGIPHRSTQDDFYRGMHIAKGTLVFPNIQAMSLDERVYKDATSFRPERFLPPPLGPAEPPFNCGFGFGRRVCVGLHLADNSLWIAIATILATCTISHALDSDGNEIIPKVEMSDGLASHPNDFACEITARRPAVEGLLEEATQGVEF</sequence>
<evidence type="ECO:0000313" key="12">
    <source>
        <dbReference type="Proteomes" id="UP001215598"/>
    </source>
</evidence>